<evidence type="ECO:0000256" key="9">
    <source>
        <dbReference type="ARBA" id="ARBA00022989"/>
    </source>
</evidence>
<dbReference type="InterPro" id="IPR036890">
    <property type="entry name" value="HATPase_C_sf"/>
</dbReference>
<dbReference type="GO" id="GO:0005524">
    <property type="term" value="F:ATP binding"/>
    <property type="evidence" value="ECO:0007669"/>
    <property type="project" value="UniProtKB-KW"/>
</dbReference>
<dbReference type="Pfam" id="PF06580">
    <property type="entry name" value="His_kinase"/>
    <property type="match status" value="1"/>
</dbReference>
<dbReference type="PANTHER" id="PTHR34220:SF11">
    <property type="entry name" value="SENSOR PROTEIN KINASE HPTS"/>
    <property type="match status" value="1"/>
</dbReference>
<organism evidence="15 16">
    <name type="scientific">Merdimonas faecis</name>
    <dbReference type="NCBI Taxonomy" id="1653435"/>
    <lineage>
        <taxon>Bacteria</taxon>
        <taxon>Bacillati</taxon>
        <taxon>Bacillota</taxon>
        <taxon>Clostridia</taxon>
        <taxon>Lachnospirales</taxon>
        <taxon>Lachnospiraceae</taxon>
        <taxon>Merdimonas</taxon>
    </lineage>
</organism>
<comment type="subcellular location">
    <subcellularLocation>
        <location evidence="1">Cell membrane</location>
        <topology evidence="1">Multi-pass membrane protein</topology>
    </subcellularLocation>
</comment>
<evidence type="ECO:0000256" key="10">
    <source>
        <dbReference type="ARBA" id="ARBA00023012"/>
    </source>
</evidence>
<dbReference type="GO" id="GO:0000155">
    <property type="term" value="F:phosphorelay sensor kinase activity"/>
    <property type="evidence" value="ECO:0007669"/>
    <property type="project" value="InterPro"/>
</dbReference>
<evidence type="ECO:0000256" key="5">
    <source>
        <dbReference type="ARBA" id="ARBA00022692"/>
    </source>
</evidence>
<dbReference type="PANTHER" id="PTHR34220">
    <property type="entry name" value="SENSOR HISTIDINE KINASE YPDA"/>
    <property type="match status" value="1"/>
</dbReference>
<dbReference type="GO" id="GO:0005886">
    <property type="term" value="C:plasma membrane"/>
    <property type="evidence" value="ECO:0007669"/>
    <property type="project" value="UniProtKB-SubCell"/>
</dbReference>
<comment type="caution">
    <text evidence="15">The sequence shown here is derived from an EMBL/GenBank/DDBJ whole genome shotgun (WGS) entry which is preliminary data.</text>
</comment>
<keyword evidence="10" id="KW-0902">Two-component regulatory system</keyword>
<evidence type="ECO:0000256" key="4">
    <source>
        <dbReference type="ARBA" id="ARBA00022679"/>
    </source>
</evidence>
<dbReference type="AlphaFoldDB" id="A0A9D3AIJ0"/>
<dbReference type="InterPro" id="IPR010559">
    <property type="entry name" value="Sig_transdc_His_kin_internal"/>
</dbReference>
<evidence type="ECO:0000313" key="16">
    <source>
        <dbReference type="Proteomes" id="UP000813420"/>
    </source>
</evidence>
<evidence type="ECO:0000256" key="12">
    <source>
        <dbReference type="SAM" id="Coils"/>
    </source>
</evidence>
<proteinExistence type="predicted"/>
<gene>
    <name evidence="15" type="ORF">K8V39_00620</name>
</gene>
<dbReference type="OrthoDB" id="9809348at2"/>
<reference evidence="15" key="1">
    <citation type="journal article" date="2021" name="PeerJ">
        <title>Extensive microbial diversity within the chicken gut microbiome revealed by metagenomics and culture.</title>
        <authorList>
            <person name="Gilroy R."/>
            <person name="Ravi A."/>
            <person name="Getino M."/>
            <person name="Pursley I."/>
            <person name="Horton D.L."/>
            <person name="Alikhan N.F."/>
            <person name="Baker D."/>
            <person name="Gharbi K."/>
            <person name="Hall N."/>
            <person name="Watson M."/>
            <person name="Adriaenssens E.M."/>
            <person name="Foster-Nyarko E."/>
            <person name="Jarju S."/>
            <person name="Secka A."/>
            <person name="Antonio M."/>
            <person name="Oren A."/>
            <person name="Chaudhuri R.R."/>
            <person name="La Ragione R."/>
            <person name="Hildebrand F."/>
            <person name="Pallen M.J."/>
        </authorList>
    </citation>
    <scope>NUCLEOTIDE SEQUENCE</scope>
    <source>
        <strain evidence="15">USAMLcec4-12693</strain>
    </source>
</reference>
<keyword evidence="7 15" id="KW-0418">Kinase</keyword>
<keyword evidence="8" id="KW-0067">ATP-binding</keyword>
<dbReference type="InterPro" id="IPR050640">
    <property type="entry name" value="Bact_2-comp_sensor_kinase"/>
</dbReference>
<dbReference type="Proteomes" id="UP000813420">
    <property type="component" value="Unassembled WGS sequence"/>
</dbReference>
<evidence type="ECO:0000256" key="13">
    <source>
        <dbReference type="SAM" id="Phobius"/>
    </source>
</evidence>
<feature type="transmembrane region" description="Helical" evidence="13">
    <location>
        <begin position="293"/>
        <end position="315"/>
    </location>
</feature>
<dbReference type="Gene3D" id="3.30.565.10">
    <property type="entry name" value="Histidine kinase-like ATPase, C-terminal domain"/>
    <property type="match status" value="1"/>
</dbReference>
<accession>A0A9D3AIJ0</accession>
<keyword evidence="5 13" id="KW-0812">Transmembrane</keyword>
<evidence type="ECO:0000256" key="11">
    <source>
        <dbReference type="ARBA" id="ARBA00023136"/>
    </source>
</evidence>
<evidence type="ECO:0000313" key="15">
    <source>
        <dbReference type="EMBL" id="HJH48751.1"/>
    </source>
</evidence>
<keyword evidence="2" id="KW-1003">Cell membrane</keyword>
<dbReference type="SUPFAM" id="SSF55874">
    <property type="entry name" value="ATPase domain of HSP90 chaperone/DNA topoisomerase II/histidine kinase"/>
    <property type="match status" value="1"/>
</dbReference>
<keyword evidence="12" id="KW-0175">Coiled coil</keyword>
<evidence type="ECO:0000256" key="2">
    <source>
        <dbReference type="ARBA" id="ARBA00022475"/>
    </source>
</evidence>
<evidence type="ECO:0000256" key="7">
    <source>
        <dbReference type="ARBA" id="ARBA00022777"/>
    </source>
</evidence>
<dbReference type="CDD" id="cd06225">
    <property type="entry name" value="HAMP"/>
    <property type="match status" value="1"/>
</dbReference>
<dbReference type="InterPro" id="IPR003594">
    <property type="entry name" value="HATPase_dom"/>
</dbReference>
<evidence type="ECO:0000256" key="8">
    <source>
        <dbReference type="ARBA" id="ARBA00022840"/>
    </source>
</evidence>
<dbReference type="InterPro" id="IPR003660">
    <property type="entry name" value="HAMP_dom"/>
</dbReference>
<dbReference type="Gene3D" id="6.10.340.10">
    <property type="match status" value="1"/>
</dbReference>
<feature type="transmembrane region" description="Helical" evidence="13">
    <location>
        <begin position="20"/>
        <end position="40"/>
    </location>
</feature>
<evidence type="ECO:0000256" key="6">
    <source>
        <dbReference type="ARBA" id="ARBA00022741"/>
    </source>
</evidence>
<feature type="domain" description="HAMP" evidence="14">
    <location>
        <begin position="317"/>
        <end position="369"/>
    </location>
</feature>
<reference evidence="15" key="2">
    <citation type="submission" date="2021-09" db="EMBL/GenBank/DDBJ databases">
        <authorList>
            <person name="Gilroy R."/>
        </authorList>
    </citation>
    <scope>NUCLEOTIDE SEQUENCE</scope>
    <source>
        <strain evidence="15">USAMLcec4-12693</strain>
    </source>
</reference>
<evidence type="ECO:0000256" key="3">
    <source>
        <dbReference type="ARBA" id="ARBA00022553"/>
    </source>
</evidence>
<dbReference type="SMART" id="SM00304">
    <property type="entry name" value="HAMP"/>
    <property type="match status" value="1"/>
</dbReference>
<dbReference type="SUPFAM" id="SSF158472">
    <property type="entry name" value="HAMP domain-like"/>
    <property type="match status" value="1"/>
</dbReference>
<keyword evidence="4" id="KW-0808">Transferase</keyword>
<dbReference type="PROSITE" id="PS50885">
    <property type="entry name" value="HAMP"/>
    <property type="match status" value="1"/>
</dbReference>
<dbReference type="Pfam" id="PF00672">
    <property type="entry name" value="HAMP"/>
    <property type="match status" value="1"/>
</dbReference>
<sequence length="596" mass="68075">MKWKQWIQNGSGIQKKYLKYTIILLAVALFLSYLGVGLCVRNRLTRSVIDKYQFMTERMGLSLDNLYQKSDEMTAECILYDDVQQSLKNQGLEEVNYISLSKYFAYVDLENIADYCYVDNKGNVYSRSYSSLSYEDVEASGFEKYLGDAYSRTVWFWAEDTLFGTGEEALFIGRYVRSMDYVHEPGMLFFKMGNAFLEEVTGMGRELTSEAAVGIVDGSGQLCLSSVPEEVSLGEERQKEIGDRIDETLEAGMFLEGERIRGGALSAYREKNSGLVVFSYVPDSVLSKGLGPVFLVLTAIYILVILLAAVLSIYFSRRFTKPIQVIGKAMTEFDGSHFDRLIDLHTNTELDEIGHSYNEMLGNIQRLLEEIKAQERELRTTELNMLISQINPHFLYNTLDTIYMLARINKEETTMRMIQALSKYLRLSLAKGQEIVTVEDELENVKSYMEIQQIRNKDLFSYEVDCQVDASETFVLKLILQPLVENSVKYGFQDIFEGGWIRIRVYMEEDELYLSVYNNGTPMEEEMAEKINHMNELPVTELQQTFADKKNGYGVVNILTRLRLKYGDGAAFFCKAEEDGTTCTIKIPGGGRKNNL</sequence>
<name>A0A9D3AIJ0_9FIRM</name>
<dbReference type="Pfam" id="PF02518">
    <property type="entry name" value="HATPase_c"/>
    <property type="match status" value="1"/>
</dbReference>
<feature type="coiled-coil region" evidence="12">
    <location>
        <begin position="357"/>
        <end position="384"/>
    </location>
</feature>
<keyword evidence="3" id="KW-0597">Phosphoprotein</keyword>
<keyword evidence="9 13" id="KW-1133">Transmembrane helix</keyword>
<evidence type="ECO:0000256" key="1">
    <source>
        <dbReference type="ARBA" id="ARBA00004651"/>
    </source>
</evidence>
<keyword evidence="6" id="KW-0547">Nucleotide-binding</keyword>
<protein>
    <submittedName>
        <fullName evidence="15">Sensor histidine kinase</fullName>
    </submittedName>
</protein>
<dbReference type="RefSeq" id="WP_070088017.1">
    <property type="nucleotide sequence ID" value="NZ_CABMJS010000007.1"/>
</dbReference>
<dbReference type="EMBL" id="DYXE01000006">
    <property type="protein sequence ID" value="HJH48751.1"/>
    <property type="molecule type" value="Genomic_DNA"/>
</dbReference>
<evidence type="ECO:0000259" key="14">
    <source>
        <dbReference type="PROSITE" id="PS50885"/>
    </source>
</evidence>
<keyword evidence="11 13" id="KW-0472">Membrane</keyword>